<evidence type="ECO:0000256" key="5">
    <source>
        <dbReference type="ARBA" id="ARBA00023163"/>
    </source>
</evidence>
<dbReference type="PROSITE" id="PS51294">
    <property type="entry name" value="HTH_MYB"/>
    <property type="match status" value="2"/>
</dbReference>
<keyword evidence="5" id="KW-0804">Transcription</keyword>
<dbReference type="Pfam" id="PF00249">
    <property type="entry name" value="Myb_DNA-binding"/>
    <property type="match status" value="2"/>
</dbReference>
<evidence type="ECO:0000259" key="8">
    <source>
        <dbReference type="PROSITE" id="PS51294"/>
    </source>
</evidence>
<gene>
    <name evidence="10" type="primary">LOC103703771</name>
</gene>
<dbReference type="SUPFAM" id="SSF46689">
    <property type="entry name" value="Homeodomain-like"/>
    <property type="match status" value="1"/>
</dbReference>
<keyword evidence="3" id="KW-0805">Transcription regulation</keyword>
<feature type="domain" description="Myb-like" evidence="7">
    <location>
        <begin position="62"/>
        <end position="112"/>
    </location>
</feature>
<dbReference type="SMART" id="SM00717">
    <property type="entry name" value="SANT"/>
    <property type="match status" value="2"/>
</dbReference>
<dbReference type="PROSITE" id="PS50090">
    <property type="entry name" value="MYB_LIKE"/>
    <property type="match status" value="2"/>
</dbReference>
<dbReference type="FunFam" id="1.10.10.60:FF:000394">
    <property type="entry name" value="MYB transcription factor"/>
    <property type="match status" value="1"/>
</dbReference>
<feature type="domain" description="HTH myb-type" evidence="8">
    <location>
        <begin position="66"/>
        <end position="116"/>
    </location>
</feature>
<evidence type="ECO:0000256" key="4">
    <source>
        <dbReference type="ARBA" id="ARBA00023125"/>
    </source>
</evidence>
<reference evidence="9" key="1">
    <citation type="journal article" date="2019" name="Nat. Commun.">
        <title>Genome-wide association mapping of date palm fruit traits.</title>
        <authorList>
            <person name="Hazzouri K.M."/>
            <person name="Gros-Balthazard M."/>
            <person name="Flowers J.M."/>
            <person name="Copetti D."/>
            <person name="Lemansour A."/>
            <person name="Lebrun M."/>
            <person name="Masmoudi K."/>
            <person name="Ferrand S."/>
            <person name="Dhar M.I."/>
            <person name="Fresquez Z.A."/>
            <person name="Rosas U."/>
            <person name="Zhang J."/>
            <person name="Talag J."/>
            <person name="Lee S."/>
            <person name="Kudrna D."/>
            <person name="Powell R.F."/>
            <person name="Leitch I.J."/>
            <person name="Krueger R.R."/>
            <person name="Wing R.A."/>
            <person name="Amiri K.M.A."/>
            <person name="Purugganan M.D."/>
        </authorList>
    </citation>
    <scope>NUCLEOTIDE SEQUENCE [LARGE SCALE GENOMIC DNA]</scope>
    <source>
        <strain evidence="9">cv. Khalas</strain>
    </source>
</reference>
<name>A0A8B8J2J5_PHODC</name>
<dbReference type="Gene3D" id="1.10.10.60">
    <property type="entry name" value="Homeodomain-like"/>
    <property type="match status" value="2"/>
</dbReference>
<evidence type="ECO:0000259" key="7">
    <source>
        <dbReference type="PROSITE" id="PS50090"/>
    </source>
</evidence>
<dbReference type="KEGG" id="pda:103703771"/>
<keyword evidence="4" id="KW-0238">DNA-binding</keyword>
<evidence type="ECO:0000256" key="1">
    <source>
        <dbReference type="ARBA" id="ARBA00004123"/>
    </source>
</evidence>
<evidence type="ECO:0000256" key="3">
    <source>
        <dbReference type="ARBA" id="ARBA00023015"/>
    </source>
</evidence>
<proteinExistence type="predicted"/>
<keyword evidence="2" id="KW-0677">Repeat</keyword>
<feature type="domain" description="Myb-like" evidence="7">
    <location>
        <begin position="9"/>
        <end position="61"/>
    </location>
</feature>
<evidence type="ECO:0000256" key="6">
    <source>
        <dbReference type="ARBA" id="ARBA00023242"/>
    </source>
</evidence>
<sequence>MGRHPHCTKQKLRKGLWSPEEDEKLYNHIARFGIGCWSSVPRQAGLERCGKSCRLRWINYLRPDLKRGNFTQQEEDLITSLHEVLGNRWSQIAAQLPGRTDNEIKNFWNSSLKKMLKQRGIDPITHKPLRETGAQEERQKPSMKPIFGPFASFECQAVIDRVETGANFYRQFRQTCRPLEQNEFMMNFDCSFTSGPNSVYCDYGEALDNSDSCGIQESLNNGSNWNCNIPAQTSTVLGNEVFNWYSSGIKLESPIRTEFKTYERRLNPCQGLQHVDSSEEFSSYPTTSRSQDLSDAWFDVSQGELACELNGNFLSS</sequence>
<dbReference type="GeneID" id="103703771"/>
<dbReference type="PANTHER" id="PTHR47997:SF75">
    <property type="entry name" value="MYB DOMAIN PROTEIN 55"/>
    <property type="match status" value="1"/>
</dbReference>
<feature type="domain" description="HTH myb-type" evidence="8">
    <location>
        <begin position="9"/>
        <end position="65"/>
    </location>
</feature>
<dbReference type="GO" id="GO:0005634">
    <property type="term" value="C:nucleus"/>
    <property type="evidence" value="ECO:0007669"/>
    <property type="project" value="UniProtKB-SubCell"/>
</dbReference>
<dbReference type="CDD" id="cd00167">
    <property type="entry name" value="SANT"/>
    <property type="match status" value="2"/>
</dbReference>
<protein>
    <submittedName>
        <fullName evidence="10">Myb-related protein Hv33-like</fullName>
    </submittedName>
</protein>
<evidence type="ECO:0000313" key="9">
    <source>
        <dbReference type="Proteomes" id="UP000228380"/>
    </source>
</evidence>
<dbReference type="PANTHER" id="PTHR47997">
    <property type="entry name" value="MYB DOMAIN PROTEIN 55"/>
    <property type="match status" value="1"/>
</dbReference>
<organism evidence="9 10">
    <name type="scientific">Phoenix dactylifera</name>
    <name type="common">Date palm</name>
    <dbReference type="NCBI Taxonomy" id="42345"/>
    <lineage>
        <taxon>Eukaryota</taxon>
        <taxon>Viridiplantae</taxon>
        <taxon>Streptophyta</taxon>
        <taxon>Embryophyta</taxon>
        <taxon>Tracheophyta</taxon>
        <taxon>Spermatophyta</taxon>
        <taxon>Magnoliopsida</taxon>
        <taxon>Liliopsida</taxon>
        <taxon>Arecaceae</taxon>
        <taxon>Coryphoideae</taxon>
        <taxon>Phoeniceae</taxon>
        <taxon>Phoenix</taxon>
    </lineage>
</organism>
<dbReference type="InterPro" id="IPR001005">
    <property type="entry name" value="SANT/Myb"/>
</dbReference>
<accession>A0A8B8J2J5</accession>
<dbReference type="FunFam" id="1.10.10.60:FF:000158">
    <property type="entry name" value="MYB transcription factor"/>
    <property type="match status" value="1"/>
</dbReference>
<dbReference type="RefSeq" id="XP_026659090.1">
    <property type="nucleotide sequence ID" value="XM_026803289.2"/>
</dbReference>
<dbReference type="InterPro" id="IPR009057">
    <property type="entry name" value="Homeodomain-like_sf"/>
</dbReference>
<dbReference type="InterPro" id="IPR017930">
    <property type="entry name" value="Myb_dom"/>
</dbReference>
<dbReference type="Proteomes" id="UP000228380">
    <property type="component" value="Chromosome 6"/>
</dbReference>
<dbReference type="AlphaFoldDB" id="A0A8B8J2J5"/>
<keyword evidence="6" id="KW-0539">Nucleus</keyword>
<dbReference type="InterPro" id="IPR051953">
    <property type="entry name" value="Plant_SW-associated_TFs"/>
</dbReference>
<evidence type="ECO:0000256" key="2">
    <source>
        <dbReference type="ARBA" id="ARBA00022737"/>
    </source>
</evidence>
<comment type="subcellular location">
    <subcellularLocation>
        <location evidence="1">Nucleus</location>
    </subcellularLocation>
</comment>
<dbReference type="OrthoDB" id="2143914at2759"/>
<dbReference type="GO" id="GO:0000976">
    <property type="term" value="F:transcription cis-regulatory region binding"/>
    <property type="evidence" value="ECO:0007669"/>
    <property type="project" value="UniProtKB-ARBA"/>
</dbReference>
<keyword evidence="9" id="KW-1185">Reference proteome</keyword>
<reference evidence="10" key="2">
    <citation type="submission" date="2025-08" db="UniProtKB">
        <authorList>
            <consortium name="RefSeq"/>
        </authorList>
    </citation>
    <scope>IDENTIFICATION</scope>
    <source>
        <tissue evidence="10">Young leaves</tissue>
    </source>
</reference>
<evidence type="ECO:0000313" key="10">
    <source>
        <dbReference type="RefSeq" id="XP_026659090.1"/>
    </source>
</evidence>